<protein>
    <submittedName>
        <fullName evidence="2">Alpha-beta hydrolase superfamily lysophospholipase</fullName>
    </submittedName>
</protein>
<evidence type="ECO:0000313" key="2">
    <source>
        <dbReference type="EMBL" id="PVX83260.1"/>
    </source>
</evidence>
<name>A0ABX5KP00_9BURK</name>
<gene>
    <name evidence="2" type="ORF">C7402_107166</name>
</gene>
<keyword evidence="2" id="KW-0378">Hydrolase</keyword>
<dbReference type="GeneID" id="61308557"/>
<organism evidence="2 3">
    <name type="scientific">Paraburkholderia unamae</name>
    <dbReference type="NCBI Taxonomy" id="219649"/>
    <lineage>
        <taxon>Bacteria</taxon>
        <taxon>Pseudomonadati</taxon>
        <taxon>Pseudomonadota</taxon>
        <taxon>Betaproteobacteria</taxon>
        <taxon>Burkholderiales</taxon>
        <taxon>Burkholderiaceae</taxon>
        <taxon>Paraburkholderia</taxon>
    </lineage>
</organism>
<evidence type="ECO:0000313" key="3">
    <source>
        <dbReference type="Proteomes" id="UP000245712"/>
    </source>
</evidence>
<reference evidence="2 3" key="1">
    <citation type="submission" date="2018-05" db="EMBL/GenBank/DDBJ databases">
        <title>Genomic Encyclopedia of Type Strains, Phase IV (KMG-V): Genome sequencing to study the core and pangenomes of soil and plant-associated prokaryotes.</title>
        <authorList>
            <person name="Whitman W."/>
        </authorList>
    </citation>
    <scope>NUCLEOTIDE SEQUENCE [LARGE SCALE GENOMIC DNA]</scope>
    <source>
        <strain evidence="2 3">SCZa-39</strain>
    </source>
</reference>
<sequence length="295" mass="32382">MILETSIANGRVTSSDGTSIGYESFGDGPGVVLVQGAMGTTRNYHQLALAMSHKFTVHVPDRRGRGLSPRPYDAQHSIQKDVDDIRVLLEHTGAQFLFGLSSGAMIVLESLRRGLPIERAAVYEPPFYLGRMATHLVARFNTQVERERLDDALATAMRIVGLGPRILQFVPHWILRLGAARALRVDDSRSTSYASLRELISAMRYDFNVVSSMNQHLHDLRAVSTPVLLIGGSRSPDYLKKALVALKATLPYCECIELAGADHSSPWNEDLNGKPKLVGSILVEFFATTQAGKTP</sequence>
<accession>A0ABX5KP00</accession>
<comment type="caution">
    <text evidence="2">The sequence shown here is derived from an EMBL/GenBank/DDBJ whole genome shotgun (WGS) entry which is preliminary data.</text>
</comment>
<evidence type="ECO:0000259" key="1">
    <source>
        <dbReference type="Pfam" id="PF12697"/>
    </source>
</evidence>
<dbReference type="EMBL" id="QEOB01000007">
    <property type="protein sequence ID" value="PVX83260.1"/>
    <property type="molecule type" value="Genomic_DNA"/>
</dbReference>
<dbReference type="InterPro" id="IPR029058">
    <property type="entry name" value="AB_hydrolase_fold"/>
</dbReference>
<feature type="domain" description="AB hydrolase-1" evidence="1">
    <location>
        <begin position="31"/>
        <end position="267"/>
    </location>
</feature>
<dbReference type="PANTHER" id="PTHR43433">
    <property type="entry name" value="HYDROLASE, ALPHA/BETA FOLD FAMILY PROTEIN"/>
    <property type="match status" value="1"/>
</dbReference>
<dbReference type="InterPro" id="IPR050471">
    <property type="entry name" value="AB_hydrolase"/>
</dbReference>
<proteinExistence type="predicted"/>
<dbReference type="Gene3D" id="3.40.50.1820">
    <property type="entry name" value="alpha/beta hydrolase"/>
    <property type="match status" value="1"/>
</dbReference>
<dbReference type="GO" id="GO:0016787">
    <property type="term" value="F:hydrolase activity"/>
    <property type="evidence" value="ECO:0007669"/>
    <property type="project" value="UniProtKB-KW"/>
</dbReference>
<keyword evidence="3" id="KW-1185">Reference proteome</keyword>
<dbReference type="Pfam" id="PF12697">
    <property type="entry name" value="Abhydrolase_6"/>
    <property type="match status" value="1"/>
</dbReference>
<dbReference type="InterPro" id="IPR000073">
    <property type="entry name" value="AB_hydrolase_1"/>
</dbReference>
<dbReference type="RefSeq" id="WP_116611353.1">
    <property type="nucleotide sequence ID" value="NZ_QEOB01000007.1"/>
</dbReference>
<dbReference type="PANTHER" id="PTHR43433:SF5">
    <property type="entry name" value="AB HYDROLASE-1 DOMAIN-CONTAINING PROTEIN"/>
    <property type="match status" value="1"/>
</dbReference>
<dbReference type="SUPFAM" id="SSF53474">
    <property type="entry name" value="alpha/beta-Hydrolases"/>
    <property type="match status" value="1"/>
</dbReference>
<dbReference type="Proteomes" id="UP000245712">
    <property type="component" value="Unassembled WGS sequence"/>
</dbReference>